<dbReference type="EMBL" id="BTSX01000001">
    <property type="protein sequence ID" value="GMS79689.1"/>
    <property type="molecule type" value="Genomic_DNA"/>
</dbReference>
<dbReference type="AlphaFoldDB" id="A0AAV5SHY7"/>
<dbReference type="InterPro" id="IPR013098">
    <property type="entry name" value="Ig_I-set"/>
</dbReference>
<dbReference type="InterPro" id="IPR013783">
    <property type="entry name" value="Ig-like_fold"/>
</dbReference>
<protein>
    <recommendedName>
        <fullName evidence="4">Immunoglobulin I-set domain-containing protein</fullName>
    </recommendedName>
</protein>
<dbReference type="Proteomes" id="UP001432027">
    <property type="component" value="Unassembled WGS sequence"/>
</dbReference>
<dbReference type="FunFam" id="2.60.40.10:FF:000032">
    <property type="entry name" value="palladin isoform X1"/>
    <property type="match status" value="1"/>
</dbReference>
<evidence type="ECO:0000256" key="1">
    <source>
        <dbReference type="ARBA" id="ARBA00022737"/>
    </source>
</evidence>
<dbReference type="SUPFAM" id="SSF48726">
    <property type="entry name" value="Immunoglobulin"/>
    <property type="match status" value="2"/>
</dbReference>
<dbReference type="PANTHER" id="PTHR47633">
    <property type="entry name" value="IMMUNOGLOBULIN"/>
    <property type="match status" value="1"/>
</dbReference>
<evidence type="ECO:0000313" key="6">
    <source>
        <dbReference type="Proteomes" id="UP001432027"/>
    </source>
</evidence>
<feature type="non-terminal residue" evidence="5">
    <location>
        <position position="220"/>
    </location>
</feature>
<evidence type="ECO:0000313" key="5">
    <source>
        <dbReference type="EMBL" id="GMS79689.1"/>
    </source>
</evidence>
<keyword evidence="1" id="KW-0677">Repeat</keyword>
<gene>
    <name evidence="5" type="ORF">PENTCL1PPCAC_1864</name>
</gene>
<evidence type="ECO:0000256" key="3">
    <source>
        <dbReference type="ARBA" id="ARBA00023319"/>
    </source>
</evidence>
<name>A0AAV5SHY7_9BILA</name>
<evidence type="ECO:0000256" key="2">
    <source>
        <dbReference type="ARBA" id="ARBA00023157"/>
    </source>
</evidence>
<reference evidence="5" key="1">
    <citation type="submission" date="2023-10" db="EMBL/GenBank/DDBJ databases">
        <title>Genome assembly of Pristionchus species.</title>
        <authorList>
            <person name="Yoshida K."/>
            <person name="Sommer R.J."/>
        </authorList>
    </citation>
    <scope>NUCLEOTIDE SEQUENCE</scope>
    <source>
        <strain evidence="5">RS0144</strain>
    </source>
</reference>
<feature type="domain" description="Immunoglobulin I-set" evidence="4">
    <location>
        <begin position="81"/>
        <end position="172"/>
    </location>
</feature>
<sequence length="220" mass="25247">MSVYQNDEHMPYSDRVTVSVSQEGMIYSFALIITESSIEDSGRITFVANNEFGMDKVAIDLLVEPSSIPVPTNDFVGDPAKVIIPLQNTIVKEGETARLRGRIAGFPLPDVIILRDGLEINLEFDDHIEFLQKPNGEIILNILDCSPFDDDEYTLLVENMAGIDSCEFEIFVVEEPFDMNESLDRRRQRRRMRKLKGGLQMDDDDEDLSERQMRKLRRLR</sequence>
<dbReference type="PANTHER" id="PTHR47633:SF4">
    <property type="entry name" value="MYOPALLADIN ISOFORM X1"/>
    <property type="match status" value="1"/>
</dbReference>
<keyword evidence="2" id="KW-1015">Disulfide bond</keyword>
<proteinExistence type="predicted"/>
<keyword evidence="3" id="KW-0393">Immunoglobulin domain</keyword>
<keyword evidence="6" id="KW-1185">Reference proteome</keyword>
<organism evidence="5 6">
    <name type="scientific">Pristionchus entomophagus</name>
    <dbReference type="NCBI Taxonomy" id="358040"/>
    <lineage>
        <taxon>Eukaryota</taxon>
        <taxon>Metazoa</taxon>
        <taxon>Ecdysozoa</taxon>
        <taxon>Nematoda</taxon>
        <taxon>Chromadorea</taxon>
        <taxon>Rhabditida</taxon>
        <taxon>Rhabditina</taxon>
        <taxon>Diplogasteromorpha</taxon>
        <taxon>Diplogasteroidea</taxon>
        <taxon>Neodiplogasteridae</taxon>
        <taxon>Pristionchus</taxon>
    </lineage>
</organism>
<evidence type="ECO:0000259" key="4">
    <source>
        <dbReference type="Pfam" id="PF07679"/>
    </source>
</evidence>
<accession>A0AAV5SHY7</accession>
<dbReference type="Pfam" id="PF07679">
    <property type="entry name" value="I-set"/>
    <property type="match status" value="1"/>
</dbReference>
<comment type="caution">
    <text evidence="5">The sequence shown here is derived from an EMBL/GenBank/DDBJ whole genome shotgun (WGS) entry which is preliminary data.</text>
</comment>
<dbReference type="Gene3D" id="2.60.40.10">
    <property type="entry name" value="Immunoglobulins"/>
    <property type="match status" value="2"/>
</dbReference>
<dbReference type="InterPro" id="IPR036179">
    <property type="entry name" value="Ig-like_dom_sf"/>
</dbReference>